<dbReference type="OrthoDB" id="5125733at2759"/>
<gene>
    <name evidence="1" type="ORF">PAC_02573</name>
</gene>
<accession>A0A1L7WIV3</accession>
<dbReference type="Proteomes" id="UP000184330">
    <property type="component" value="Unassembled WGS sequence"/>
</dbReference>
<sequence>MPFRALMRCVFWNSCTELLDQQQACAGLRRCSTFPRLKSNDHCQTETNDAGNSSLDNEVSQMSLRQPDRELLCFDTDRWNHITNSPLYTRGWVSKEGCLSRPTLYFANDQIPWECQQFRASETLPRVNLAFHAHVSPVPRKILSSTSQLASPTREARAAWTAYVEHYSAGKLTVTEDKLPAISGLARRLQRHFDGTPVQMTNRYYLGPEFAHRRYGRYVAPSWSWAPLEGPIWMEWVTGRMSSRINFKKLQSVARIVDVHADLLGTDPFGHVQDASLYLQGWIFKGKLLTSRTFLTENLQLASPSGESSASMCLLFRADSPNEFQTIAEDLYCVPILRSQTFTAGLVLCLTGQSQGQYMRTGAFGGTDSDVLDLHPHLRQTELSDSEYTAFDGEDQYTICTV</sequence>
<evidence type="ECO:0000313" key="1">
    <source>
        <dbReference type="EMBL" id="CZR52696.1"/>
    </source>
</evidence>
<dbReference type="PANTHER" id="PTHR33112">
    <property type="entry name" value="DOMAIN PROTEIN, PUTATIVE-RELATED"/>
    <property type="match status" value="1"/>
</dbReference>
<name>A0A1L7WIV3_9HELO</name>
<dbReference type="STRING" id="576137.A0A1L7WIV3"/>
<dbReference type="EMBL" id="FJOG01000003">
    <property type="protein sequence ID" value="CZR52696.1"/>
    <property type="molecule type" value="Genomic_DNA"/>
</dbReference>
<organism evidence="1 2">
    <name type="scientific">Phialocephala subalpina</name>
    <dbReference type="NCBI Taxonomy" id="576137"/>
    <lineage>
        <taxon>Eukaryota</taxon>
        <taxon>Fungi</taxon>
        <taxon>Dikarya</taxon>
        <taxon>Ascomycota</taxon>
        <taxon>Pezizomycotina</taxon>
        <taxon>Leotiomycetes</taxon>
        <taxon>Helotiales</taxon>
        <taxon>Mollisiaceae</taxon>
        <taxon>Phialocephala</taxon>
        <taxon>Phialocephala fortinii species complex</taxon>
    </lineage>
</organism>
<evidence type="ECO:0000313" key="2">
    <source>
        <dbReference type="Proteomes" id="UP000184330"/>
    </source>
</evidence>
<evidence type="ECO:0008006" key="3">
    <source>
        <dbReference type="Google" id="ProtNLM"/>
    </source>
</evidence>
<dbReference type="AlphaFoldDB" id="A0A1L7WIV3"/>
<reference evidence="1 2" key="1">
    <citation type="submission" date="2016-03" db="EMBL/GenBank/DDBJ databases">
        <authorList>
            <person name="Ploux O."/>
        </authorList>
    </citation>
    <scope>NUCLEOTIDE SEQUENCE [LARGE SCALE GENOMIC DNA]</scope>
    <source>
        <strain evidence="1 2">UAMH 11012</strain>
    </source>
</reference>
<dbReference type="PANTHER" id="PTHR33112:SF16">
    <property type="entry name" value="HETEROKARYON INCOMPATIBILITY DOMAIN-CONTAINING PROTEIN"/>
    <property type="match status" value="1"/>
</dbReference>
<protein>
    <recommendedName>
        <fullName evidence="3">Heterokaryon incompatibility domain-containing protein</fullName>
    </recommendedName>
</protein>
<proteinExistence type="predicted"/>
<keyword evidence="2" id="KW-1185">Reference proteome</keyword>